<accession>A0A1H6VRV7</accession>
<protein>
    <submittedName>
        <fullName evidence="1">Acetamidase/formamidase</fullName>
    </submittedName>
</protein>
<dbReference type="Gene3D" id="2.60.120.580">
    <property type="entry name" value="Acetamidase/Formamidase-like domains"/>
    <property type="match status" value="2"/>
</dbReference>
<organism evidence="1 2">
    <name type="scientific">Halohasta litchfieldiae</name>
    <dbReference type="NCBI Taxonomy" id="1073996"/>
    <lineage>
        <taxon>Archaea</taxon>
        <taxon>Methanobacteriati</taxon>
        <taxon>Methanobacteriota</taxon>
        <taxon>Stenosarchaea group</taxon>
        <taxon>Halobacteria</taxon>
        <taxon>Halobacteriales</taxon>
        <taxon>Haloferacaceae</taxon>
        <taxon>Halohasta</taxon>
    </lineage>
</organism>
<dbReference type="InterPro" id="IPR004304">
    <property type="entry name" value="FmdA_AmdA"/>
</dbReference>
<dbReference type="RefSeq" id="WP_089673035.1">
    <property type="nucleotide sequence ID" value="NZ_CP024845.1"/>
</dbReference>
<dbReference type="GO" id="GO:0016811">
    <property type="term" value="F:hydrolase activity, acting on carbon-nitrogen (but not peptide) bonds, in linear amides"/>
    <property type="evidence" value="ECO:0007669"/>
    <property type="project" value="InterPro"/>
</dbReference>
<proteinExistence type="predicted"/>
<dbReference type="EMBL" id="FNYR01000018">
    <property type="protein sequence ID" value="SEJ05814.1"/>
    <property type="molecule type" value="Genomic_DNA"/>
</dbReference>
<sequence length="356" mass="39340">MSSNTPTRSPRRAVDAEKHEIKATPETVNWGFFDNSQEPVARVESGDIVRIETVSHHAGDAPDLMMDEGVREIYDEIDQEDRGPGVHVVTGPIHIEGAEPGDVLECRILNLEPRLPYGSNVSANWGLLYDEFDETEYVTVYEVDQETHTARACFQYEYPDLYDTPGRVVDPESVDRHPVLEDVRIPVRYHFGTAGVAPAEDGCIDSVPPGVFGGNVDNRHFTVGTSMYYPVQVEGGLFTAGDSHIAEGDGEISGTAIEAHVDAVVQFFVRDDLDITTPVLETNDHWMIHGFDEDLDEATRNAAIETVDFLQNNKGLSETESYSLLSVAGDFQSTQVVNGVKGMHCKVPKDIFPRDT</sequence>
<dbReference type="PANTHER" id="PTHR31891:SF1">
    <property type="entry name" value="FORMAMIDASE C869.04-RELATED"/>
    <property type="match status" value="1"/>
</dbReference>
<dbReference type="AlphaFoldDB" id="A0A1H6VRV7"/>
<dbReference type="PANTHER" id="PTHR31891">
    <property type="entry name" value="FORMAMIDASE C869.04-RELATED"/>
    <property type="match status" value="1"/>
</dbReference>
<dbReference type="STRING" id="1073996.SAMN05444271_11858"/>
<keyword evidence="2" id="KW-1185">Reference proteome</keyword>
<evidence type="ECO:0000313" key="1">
    <source>
        <dbReference type="EMBL" id="SEJ05814.1"/>
    </source>
</evidence>
<accession>A0A2H4Q4T3</accession>
<dbReference type="KEGG" id="hae:halTADL_2650"/>
<dbReference type="Gene3D" id="3.10.28.20">
    <property type="entry name" value="Acetamidase/Formamidase-like domains"/>
    <property type="match status" value="1"/>
</dbReference>
<dbReference type="GeneID" id="35003420"/>
<dbReference type="SUPFAM" id="SSF141130">
    <property type="entry name" value="Acetamidase/Formamidase-like"/>
    <property type="match status" value="1"/>
</dbReference>
<evidence type="ECO:0000313" key="2">
    <source>
        <dbReference type="Proteomes" id="UP000198888"/>
    </source>
</evidence>
<gene>
    <name evidence="1" type="ORF">SAMN05444271_11858</name>
</gene>
<dbReference type="Proteomes" id="UP000198888">
    <property type="component" value="Unassembled WGS sequence"/>
</dbReference>
<dbReference type="Pfam" id="PF03069">
    <property type="entry name" value="FmdA_AmdA"/>
    <property type="match status" value="2"/>
</dbReference>
<dbReference type="OrthoDB" id="42832at2157"/>
<reference evidence="1 2" key="1">
    <citation type="submission" date="2016-10" db="EMBL/GenBank/DDBJ databases">
        <authorList>
            <person name="de Groot N.N."/>
        </authorList>
    </citation>
    <scope>NUCLEOTIDE SEQUENCE [LARGE SCALE GENOMIC DNA]</scope>
    <source>
        <strain evidence="1 2">DSM 22187</strain>
    </source>
</reference>
<name>A0A1H6VRV7_9EURY</name>